<gene>
    <name evidence="9" type="ORF">ACFO3J_20415</name>
</gene>
<dbReference type="InterPro" id="IPR028357">
    <property type="entry name" value="UDPglc_DH_bac"/>
</dbReference>
<evidence type="ECO:0000313" key="10">
    <source>
        <dbReference type="Proteomes" id="UP001595765"/>
    </source>
</evidence>
<proteinExistence type="inferred from homology"/>
<dbReference type="InterPro" id="IPR017476">
    <property type="entry name" value="UDP-Glc/GDP-Man"/>
</dbReference>
<dbReference type="SUPFAM" id="SSF52413">
    <property type="entry name" value="UDP-glucose/GDP-mannose dehydrogenase C-terminal domain"/>
    <property type="match status" value="1"/>
</dbReference>
<evidence type="ECO:0000256" key="6">
    <source>
        <dbReference type="ARBA" id="ARBA00047473"/>
    </source>
</evidence>
<keyword evidence="5 7" id="KW-0520">NAD</keyword>
<dbReference type="GO" id="GO:0016491">
    <property type="term" value="F:oxidoreductase activity"/>
    <property type="evidence" value="ECO:0007669"/>
    <property type="project" value="UniProtKB-KW"/>
</dbReference>
<dbReference type="PANTHER" id="PTHR43750">
    <property type="entry name" value="UDP-GLUCOSE 6-DEHYDROGENASE TUAD"/>
    <property type="match status" value="1"/>
</dbReference>
<dbReference type="Gene3D" id="3.40.50.720">
    <property type="entry name" value="NAD(P)-binding Rossmann-like Domain"/>
    <property type="match status" value="2"/>
</dbReference>
<keyword evidence="10" id="KW-1185">Reference proteome</keyword>
<dbReference type="PIRSF" id="PIRSF500134">
    <property type="entry name" value="UDPglc_DH_bac"/>
    <property type="match status" value="1"/>
</dbReference>
<dbReference type="InterPro" id="IPR014026">
    <property type="entry name" value="UDP-Glc/GDP-Man_DH_dimer"/>
</dbReference>
<evidence type="ECO:0000256" key="3">
    <source>
        <dbReference type="ARBA" id="ARBA00012954"/>
    </source>
</evidence>
<dbReference type="EMBL" id="JBHSBB010000013">
    <property type="protein sequence ID" value="MFC4033825.1"/>
    <property type="molecule type" value="Genomic_DNA"/>
</dbReference>
<dbReference type="PANTHER" id="PTHR43750:SF3">
    <property type="entry name" value="UDP-GLUCOSE 6-DEHYDROGENASE TUAD"/>
    <property type="match status" value="1"/>
</dbReference>
<evidence type="ECO:0000256" key="7">
    <source>
        <dbReference type="PIRNR" id="PIRNR000124"/>
    </source>
</evidence>
<comment type="caution">
    <text evidence="9">The sequence shown here is derived from an EMBL/GenBank/DDBJ whole genome shotgun (WGS) entry which is preliminary data.</text>
</comment>
<evidence type="ECO:0000256" key="4">
    <source>
        <dbReference type="ARBA" id="ARBA00023002"/>
    </source>
</evidence>
<evidence type="ECO:0000313" key="9">
    <source>
        <dbReference type="EMBL" id="MFC4033825.1"/>
    </source>
</evidence>
<dbReference type="InterPro" id="IPR014027">
    <property type="entry name" value="UDP-Glc/GDP-Man_DH_C"/>
</dbReference>
<dbReference type="SUPFAM" id="SSF48179">
    <property type="entry name" value="6-phosphogluconate dehydrogenase C-terminal domain-like"/>
    <property type="match status" value="1"/>
</dbReference>
<dbReference type="RefSeq" id="WP_386430959.1">
    <property type="nucleotide sequence ID" value="NZ_JBHSBB010000013.1"/>
</dbReference>
<dbReference type="InterPro" id="IPR036220">
    <property type="entry name" value="UDP-Glc/GDP-Man_DH_C_sf"/>
</dbReference>
<dbReference type="Pfam" id="PF03721">
    <property type="entry name" value="UDPG_MGDP_dh_N"/>
    <property type="match status" value="1"/>
</dbReference>
<dbReference type="Pfam" id="PF03720">
    <property type="entry name" value="UDPG_MGDP_dh_C"/>
    <property type="match status" value="1"/>
</dbReference>
<comment type="similarity">
    <text evidence="2 7">Belongs to the UDP-glucose/GDP-mannose dehydrogenase family.</text>
</comment>
<evidence type="ECO:0000256" key="1">
    <source>
        <dbReference type="ARBA" id="ARBA00004701"/>
    </source>
</evidence>
<dbReference type="EC" id="1.1.1.22" evidence="3 7"/>
<keyword evidence="4 7" id="KW-0560">Oxidoreductase</keyword>
<name>A0ABV8HP97_9ACTN</name>
<dbReference type="Proteomes" id="UP001595765">
    <property type="component" value="Unassembled WGS sequence"/>
</dbReference>
<comment type="catalytic activity">
    <reaction evidence="6 7">
        <text>UDP-alpha-D-glucose + 2 NAD(+) + H2O = UDP-alpha-D-glucuronate + 2 NADH + 3 H(+)</text>
        <dbReference type="Rhea" id="RHEA:23596"/>
        <dbReference type="ChEBI" id="CHEBI:15377"/>
        <dbReference type="ChEBI" id="CHEBI:15378"/>
        <dbReference type="ChEBI" id="CHEBI:57540"/>
        <dbReference type="ChEBI" id="CHEBI:57945"/>
        <dbReference type="ChEBI" id="CHEBI:58052"/>
        <dbReference type="ChEBI" id="CHEBI:58885"/>
        <dbReference type="EC" id="1.1.1.22"/>
    </reaction>
</comment>
<organism evidence="9 10">
    <name type="scientific">Streptomyces polygonati</name>
    <dbReference type="NCBI Taxonomy" id="1617087"/>
    <lineage>
        <taxon>Bacteria</taxon>
        <taxon>Bacillati</taxon>
        <taxon>Actinomycetota</taxon>
        <taxon>Actinomycetes</taxon>
        <taxon>Kitasatosporales</taxon>
        <taxon>Streptomycetaceae</taxon>
        <taxon>Streptomyces</taxon>
    </lineage>
</organism>
<dbReference type="InterPro" id="IPR001732">
    <property type="entry name" value="UDP-Glc/GDP-Man_DH_N"/>
</dbReference>
<dbReference type="NCBIfam" id="TIGR03026">
    <property type="entry name" value="NDP-sugDHase"/>
    <property type="match status" value="1"/>
</dbReference>
<dbReference type="PIRSF" id="PIRSF000124">
    <property type="entry name" value="UDPglc_GDPman_dh"/>
    <property type="match status" value="1"/>
</dbReference>
<sequence>MPLKLTVIGTGYLGATHAAAMAELGFEVLGLDIDPAKIEMLSRGKVPMYEPGLEDLLARHVTGMDGSSGRLRFTTSWEEVADFGDVHFVCVNTPQKHGEYACDMSYVESAFSLLAPHLRRPALVVGKSTVPVGSATRLAALLRELAPAGPDAELAWNPEFLREGFAVNDTLHPDRIVVGVNSEHAEELLRQVYAGPLAEGTPFVVADYPTAELVKTAANAFLATKISFINAMAEVSEAAGGDVAKLAEAIGHDDRIGHKFLRAGIGFGGGCLPKDIRAFMARAGELGADQALTFLREVDSINMRRRTHMVEMAREAVGGGFLGRRIAVLGASFKPDSDDVRDSPALNVAGQIHLQGGQVTVYDPKGMENAKRLFPTLGYAPTAIDAVRGAEVVLHLTEWREFRELDPVALAEVAGHRRILDGRNALDPALWRKAGWTYRAMGRPSA</sequence>
<dbReference type="InterPro" id="IPR008927">
    <property type="entry name" value="6-PGluconate_DH-like_C_sf"/>
</dbReference>
<dbReference type="SUPFAM" id="SSF51735">
    <property type="entry name" value="NAD(P)-binding Rossmann-fold domains"/>
    <property type="match status" value="1"/>
</dbReference>
<dbReference type="Gene3D" id="1.20.5.100">
    <property type="entry name" value="Cytochrome c1, transmembrane anchor, C-terminal"/>
    <property type="match status" value="1"/>
</dbReference>
<accession>A0ABV8HP97</accession>
<reference evidence="10" key="1">
    <citation type="journal article" date="2019" name="Int. J. Syst. Evol. Microbiol.">
        <title>The Global Catalogue of Microorganisms (GCM) 10K type strain sequencing project: providing services to taxonomists for standard genome sequencing and annotation.</title>
        <authorList>
            <consortium name="The Broad Institute Genomics Platform"/>
            <consortium name="The Broad Institute Genome Sequencing Center for Infectious Disease"/>
            <person name="Wu L."/>
            <person name="Ma J."/>
        </authorList>
    </citation>
    <scope>NUCLEOTIDE SEQUENCE [LARGE SCALE GENOMIC DNA]</scope>
    <source>
        <strain evidence="10">CGMCC 4.7237</strain>
    </source>
</reference>
<evidence type="ECO:0000256" key="2">
    <source>
        <dbReference type="ARBA" id="ARBA00006601"/>
    </source>
</evidence>
<dbReference type="SMART" id="SM00984">
    <property type="entry name" value="UDPG_MGDP_dh_C"/>
    <property type="match status" value="1"/>
</dbReference>
<dbReference type="Pfam" id="PF00984">
    <property type="entry name" value="UDPG_MGDP_dh"/>
    <property type="match status" value="1"/>
</dbReference>
<comment type="pathway">
    <text evidence="1">Nucleotide-sugar biosynthesis; UDP-alpha-D-glucuronate biosynthesis; UDP-alpha-D-glucuronate from UDP-alpha-D-glucose: step 1/1.</text>
</comment>
<protein>
    <recommendedName>
        <fullName evidence="3 7">UDP-glucose 6-dehydrogenase</fullName>
        <ecNumber evidence="3 7">1.1.1.22</ecNumber>
    </recommendedName>
</protein>
<evidence type="ECO:0000259" key="8">
    <source>
        <dbReference type="SMART" id="SM00984"/>
    </source>
</evidence>
<feature type="domain" description="UDP-glucose/GDP-mannose dehydrogenase C-terminal" evidence="8">
    <location>
        <begin position="327"/>
        <end position="428"/>
    </location>
</feature>
<evidence type="ECO:0000256" key="5">
    <source>
        <dbReference type="ARBA" id="ARBA00023027"/>
    </source>
</evidence>
<dbReference type="InterPro" id="IPR036291">
    <property type="entry name" value="NAD(P)-bd_dom_sf"/>
</dbReference>